<evidence type="ECO:0000256" key="5">
    <source>
        <dbReference type="SAM" id="MobiDB-lite"/>
    </source>
</evidence>
<evidence type="ECO:0000256" key="3">
    <source>
        <dbReference type="ARBA" id="ARBA00022989"/>
    </source>
</evidence>
<feature type="transmembrane region" description="Helical" evidence="6">
    <location>
        <begin position="60"/>
        <end position="82"/>
    </location>
</feature>
<dbReference type="Pfam" id="PF09685">
    <property type="entry name" value="MamF_MmsF"/>
    <property type="match status" value="1"/>
</dbReference>
<dbReference type="InterPro" id="IPR019109">
    <property type="entry name" value="MamF_MmsF"/>
</dbReference>
<proteinExistence type="predicted"/>
<protein>
    <submittedName>
        <fullName evidence="7">DUF4870 domain-containing protein</fullName>
    </submittedName>
</protein>
<name>A0A6I2FB42_9MICO</name>
<keyword evidence="8" id="KW-1185">Reference proteome</keyword>
<comment type="caution">
    <text evidence="7">The sequence shown here is derived from an EMBL/GenBank/DDBJ whole genome shotgun (WGS) entry which is preliminary data.</text>
</comment>
<evidence type="ECO:0000313" key="8">
    <source>
        <dbReference type="Proteomes" id="UP000431080"/>
    </source>
</evidence>
<feature type="transmembrane region" description="Helical" evidence="6">
    <location>
        <begin position="130"/>
        <end position="149"/>
    </location>
</feature>
<comment type="subcellular location">
    <subcellularLocation>
        <location evidence="1">Membrane</location>
        <topology evidence="1">Multi-pass membrane protein</topology>
    </subcellularLocation>
</comment>
<evidence type="ECO:0000256" key="6">
    <source>
        <dbReference type="SAM" id="Phobius"/>
    </source>
</evidence>
<feature type="region of interest" description="Disordered" evidence="5">
    <location>
        <begin position="1"/>
        <end position="51"/>
    </location>
</feature>
<evidence type="ECO:0000256" key="2">
    <source>
        <dbReference type="ARBA" id="ARBA00022692"/>
    </source>
</evidence>
<keyword evidence="2 6" id="KW-0812">Transmembrane</keyword>
<sequence length="167" mass="18399">MHVRSPPPLRCGCRDRRGSPLHNPKGTPMTDPNAPDPYASQQPQGPAPAAPLTQEQDVQWASFAHLGGIIGFLPSLIIWLVFKDRGSFTNVEAKEALNFQITATIAYIAILIVNAILGAVTFGIWGLIGWILPLALWVLMVVFSILGFLKAKEGQHYRYPFAIRLIK</sequence>
<evidence type="ECO:0000256" key="4">
    <source>
        <dbReference type="ARBA" id="ARBA00023136"/>
    </source>
</evidence>
<feature type="transmembrane region" description="Helical" evidence="6">
    <location>
        <begin position="103"/>
        <end position="124"/>
    </location>
</feature>
<keyword evidence="4 6" id="KW-0472">Membrane</keyword>
<accession>A0A6I2FB42</accession>
<evidence type="ECO:0000313" key="7">
    <source>
        <dbReference type="EMBL" id="MRG61561.1"/>
    </source>
</evidence>
<evidence type="ECO:0000256" key="1">
    <source>
        <dbReference type="ARBA" id="ARBA00004141"/>
    </source>
</evidence>
<organism evidence="7 8">
    <name type="scientific">Agromyces agglutinans</name>
    <dbReference type="NCBI Taxonomy" id="2662258"/>
    <lineage>
        <taxon>Bacteria</taxon>
        <taxon>Bacillati</taxon>
        <taxon>Actinomycetota</taxon>
        <taxon>Actinomycetes</taxon>
        <taxon>Micrococcales</taxon>
        <taxon>Microbacteriaceae</taxon>
        <taxon>Agromyces</taxon>
    </lineage>
</organism>
<dbReference type="EMBL" id="WJIF01000014">
    <property type="protein sequence ID" value="MRG61561.1"/>
    <property type="molecule type" value="Genomic_DNA"/>
</dbReference>
<dbReference type="AlphaFoldDB" id="A0A6I2FB42"/>
<keyword evidence="3 6" id="KW-1133">Transmembrane helix</keyword>
<dbReference type="Proteomes" id="UP000431080">
    <property type="component" value="Unassembled WGS sequence"/>
</dbReference>
<gene>
    <name evidence="7" type="ORF">GE115_17015</name>
</gene>
<reference evidence="7 8" key="1">
    <citation type="submission" date="2019-10" db="EMBL/GenBank/DDBJ databases">
        <authorList>
            <person name="Nie G."/>
            <person name="Ming H."/>
            <person name="Yi B."/>
        </authorList>
    </citation>
    <scope>NUCLEOTIDE SEQUENCE [LARGE SCALE GENOMIC DNA]</scope>
    <source>
        <strain evidence="7 8">CFH 90414</strain>
    </source>
</reference>